<reference evidence="1 2" key="1">
    <citation type="submission" date="2019-03" db="EMBL/GenBank/DDBJ databases">
        <title>Genomic Encyclopedia of Type Strains, Phase IV (KMG-IV): sequencing the most valuable type-strain genomes for metagenomic binning, comparative biology and taxonomic classification.</title>
        <authorList>
            <person name="Goeker M."/>
        </authorList>
    </citation>
    <scope>NUCLEOTIDE SEQUENCE [LARGE SCALE GENOMIC DNA]</scope>
    <source>
        <strain evidence="1 2">DSM 28404</strain>
    </source>
</reference>
<keyword evidence="2" id="KW-1185">Reference proteome</keyword>
<name>A0A4R2TA73_9PAST</name>
<evidence type="ECO:0000313" key="2">
    <source>
        <dbReference type="Proteomes" id="UP000295763"/>
    </source>
</evidence>
<comment type="caution">
    <text evidence="1">The sequence shown here is derived from an EMBL/GenBank/DDBJ whole genome shotgun (WGS) entry which is preliminary data.</text>
</comment>
<dbReference type="EMBL" id="SLYB01000001">
    <property type="protein sequence ID" value="TCP97774.1"/>
    <property type="molecule type" value="Genomic_DNA"/>
</dbReference>
<dbReference type="InterPro" id="IPR010995">
    <property type="entry name" value="DNA_repair_Rad51/TF_NusA_a-hlx"/>
</dbReference>
<proteinExistence type="predicted"/>
<sequence>MSFSETQRKSLLAQKGIGETVIKRLQEMGFDSVEKLAEANADFILQLGADITGSTCWRNSPQARKAIETAITWAKTQSENK</sequence>
<protein>
    <recommendedName>
        <fullName evidence="3">Recombinase RecA</fullName>
    </recommendedName>
</protein>
<evidence type="ECO:0000313" key="1">
    <source>
        <dbReference type="EMBL" id="TCP97774.1"/>
    </source>
</evidence>
<evidence type="ECO:0008006" key="3">
    <source>
        <dbReference type="Google" id="ProtNLM"/>
    </source>
</evidence>
<organism evidence="1 2">
    <name type="scientific">Cricetibacter osteomyelitidis</name>
    <dbReference type="NCBI Taxonomy" id="1521931"/>
    <lineage>
        <taxon>Bacteria</taxon>
        <taxon>Pseudomonadati</taxon>
        <taxon>Pseudomonadota</taxon>
        <taxon>Gammaproteobacteria</taxon>
        <taxon>Pasteurellales</taxon>
        <taxon>Pasteurellaceae</taxon>
        <taxon>Cricetibacter</taxon>
    </lineage>
</organism>
<dbReference type="SUPFAM" id="SSF47794">
    <property type="entry name" value="Rad51 N-terminal domain-like"/>
    <property type="match status" value="1"/>
</dbReference>
<dbReference type="GO" id="GO:0000166">
    <property type="term" value="F:nucleotide binding"/>
    <property type="evidence" value="ECO:0007669"/>
    <property type="project" value="InterPro"/>
</dbReference>
<dbReference type="OrthoDB" id="4467269at2"/>
<accession>A0A4R2TA73</accession>
<dbReference type="AlphaFoldDB" id="A0A4R2TA73"/>
<dbReference type="Proteomes" id="UP000295763">
    <property type="component" value="Unassembled WGS sequence"/>
</dbReference>
<gene>
    <name evidence="1" type="ORF">EDC44_101158</name>
</gene>
<dbReference type="Gene3D" id="1.10.150.20">
    <property type="entry name" value="5' to 3' exonuclease, C-terminal subdomain"/>
    <property type="match status" value="1"/>
</dbReference>
<dbReference type="RefSeq" id="WP_131974389.1">
    <property type="nucleotide sequence ID" value="NZ_SLYB01000001.1"/>
</dbReference>